<dbReference type="RefSeq" id="WP_127186966.1">
    <property type="nucleotide sequence ID" value="NZ_RZNJ01000001.1"/>
</dbReference>
<dbReference type="SUPFAM" id="SSF46785">
    <property type="entry name" value="Winged helix' DNA-binding domain"/>
    <property type="match status" value="1"/>
</dbReference>
<dbReference type="AlphaFoldDB" id="A0A433XL87"/>
<dbReference type="GO" id="GO:0003677">
    <property type="term" value="F:DNA binding"/>
    <property type="evidence" value="ECO:0007669"/>
    <property type="project" value="UniProtKB-KW"/>
</dbReference>
<dbReference type="InterPro" id="IPR052362">
    <property type="entry name" value="HTH-GbsR_regulator"/>
</dbReference>
<dbReference type="InterPro" id="IPR000835">
    <property type="entry name" value="HTH_MarR-typ"/>
</dbReference>
<dbReference type="EMBL" id="RZNJ01000001">
    <property type="protein sequence ID" value="RUT34846.1"/>
    <property type="molecule type" value="Genomic_DNA"/>
</dbReference>
<dbReference type="PANTHER" id="PTHR38465:SF1">
    <property type="entry name" value="HTH-TYPE TRANSCRIPTIONAL REGULATOR MJ1563-RELATED"/>
    <property type="match status" value="1"/>
</dbReference>
<dbReference type="GO" id="GO:0003700">
    <property type="term" value="F:DNA-binding transcription factor activity"/>
    <property type="evidence" value="ECO:0007669"/>
    <property type="project" value="InterPro"/>
</dbReference>
<dbReference type="PANTHER" id="PTHR38465">
    <property type="entry name" value="HTH-TYPE TRANSCRIPTIONAL REGULATOR MJ1563-RELATED"/>
    <property type="match status" value="1"/>
</dbReference>
<organism evidence="5 6">
    <name type="scientific">Arsenicitalea aurantiaca</name>
    <dbReference type="NCBI Taxonomy" id="1783274"/>
    <lineage>
        <taxon>Bacteria</taxon>
        <taxon>Pseudomonadati</taxon>
        <taxon>Pseudomonadota</taxon>
        <taxon>Alphaproteobacteria</taxon>
        <taxon>Hyphomicrobiales</taxon>
        <taxon>Devosiaceae</taxon>
        <taxon>Arsenicitalea</taxon>
    </lineage>
</organism>
<dbReference type="InterPro" id="IPR036390">
    <property type="entry name" value="WH_DNA-bd_sf"/>
</dbReference>
<gene>
    <name evidence="5" type="ORF">EMQ25_02490</name>
</gene>
<dbReference type="InterPro" id="IPR036388">
    <property type="entry name" value="WH-like_DNA-bd_sf"/>
</dbReference>
<comment type="caution">
    <text evidence="5">The sequence shown here is derived from an EMBL/GenBank/DDBJ whole genome shotgun (WGS) entry which is preliminary data.</text>
</comment>
<proteinExistence type="predicted"/>
<accession>A0A433XL87</accession>
<feature type="domain" description="HTH marR-type" evidence="4">
    <location>
        <begin position="44"/>
        <end position="83"/>
    </location>
</feature>
<keyword evidence="6" id="KW-1185">Reference proteome</keyword>
<evidence type="ECO:0000313" key="5">
    <source>
        <dbReference type="EMBL" id="RUT34846.1"/>
    </source>
</evidence>
<dbReference type="Proteomes" id="UP000281547">
    <property type="component" value="Unassembled WGS sequence"/>
</dbReference>
<dbReference type="OrthoDB" id="2733322at2"/>
<dbReference type="Gene3D" id="1.10.10.10">
    <property type="entry name" value="Winged helix-like DNA-binding domain superfamily/Winged helix DNA-binding domain"/>
    <property type="match status" value="1"/>
</dbReference>
<keyword evidence="1" id="KW-0805">Transcription regulation</keyword>
<dbReference type="Pfam" id="PF12802">
    <property type="entry name" value="MarR_2"/>
    <property type="match status" value="1"/>
</dbReference>
<evidence type="ECO:0000256" key="3">
    <source>
        <dbReference type="ARBA" id="ARBA00023163"/>
    </source>
</evidence>
<name>A0A433XL87_9HYPH</name>
<evidence type="ECO:0000256" key="1">
    <source>
        <dbReference type="ARBA" id="ARBA00023015"/>
    </source>
</evidence>
<evidence type="ECO:0000256" key="2">
    <source>
        <dbReference type="ARBA" id="ARBA00023125"/>
    </source>
</evidence>
<evidence type="ECO:0000313" key="6">
    <source>
        <dbReference type="Proteomes" id="UP000281547"/>
    </source>
</evidence>
<protein>
    <submittedName>
        <fullName evidence="5">Transcriptional regulator</fullName>
    </submittedName>
</protein>
<reference evidence="5 6" key="1">
    <citation type="journal article" date="2016" name="Int. J. Syst. Evol. Microbiol.">
        <title>Arsenicitalea aurantiaca gen. nov., sp. nov., a new member of the family Hyphomicrobiaceae, isolated from high-arsenic sediment.</title>
        <authorList>
            <person name="Mu Y."/>
            <person name="Zhou L."/>
            <person name="Zeng X.C."/>
            <person name="Liu L."/>
            <person name="Pan Y."/>
            <person name="Chen X."/>
            <person name="Wang J."/>
            <person name="Li S."/>
            <person name="Li W.J."/>
            <person name="Wang Y."/>
        </authorList>
    </citation>
    <scope>NUCLEOTIDE SEQUENCE [LARGE SCALE GENOMIC DNA]</scope>
    <source>
        <strain evidence="5 6">42-50</strain>
    </source>
</reference>
<evidence type="ECO:0000259" key="4">
    <source>
        <dbReference type="Pfam" id="PF12802"/>
    </source>
</evidence>
<keyword evidence="2" id="KW-0238">DNA-binding</keyword>
<sequence length="152" mass="16936">MTQHTPIDPVVNFIELMGLQFQGDGAPRIAGRIYGLLLMEGRPLGLQDMATRLQVSRASISTNARLLATKGLVELVSQPGDRQDYYQLIPVPHVSILETVSARMASAAERMTQAEAMLPEEMGEAKTRVRALVSFYRQSADFMQRWVREVSS</sequence>
<keyword evidence="3" id="KW-0804">Transcription</keyword>